<reference evidence="2" key="2">
    <citation type="submission" date="2015-06" db="UniProtKB">
        <authorList>
            <consortium name="EnsemblMetazoa"/>
        </authorList>
    </citation>
    <scope>IDENTIFICATION</scope>
</reference>
<evidence type="ECO:0000313" key="3">
    <source>
        <dbReference type="Proteomes" id="UP000015102"/>
    </source>
</evidence>
<evidence type="ECO:0000313" key="2">
    <source>
        <dbReference type="EnsemblMetazoa" id="MESCA007704-PA"/>
    </source>
</evidence>
<dbReference type="EnsemblMetazoa" id="MESCA007704-RA">
    <property type="protein sequence ID" value="MESCA007704-PA"/>
    <property type="gene ID" value="MESCA007704"/>
</dbReference>
<keyword evidence="3" id="KW-1185">Reference proteome</keyword>
<proteinExistence type="predicted"/>
<evidence type="ECO:0000256" key="1">
    <source>
        <dbReference type="SAM" id="SignalP"/>
    </source>
</evidence>
<reference evidence="3" key="1">
    <citation type="submission" date="2013-02" db="EMBL/GenBank/DDBJ databases">
        <authorList>
            <person name="Hughes D."/>
        </authorList>
    </citation>
    <scope>NUCLEOTIDE SEQUENCE</scope>
    <source>
        <strain>Durham</strain>
        <strain evidence="3">NC isolate 2 -- Noor lab</strain>
    </source>
</reference>
<dbReference type="EMBL" id="CAQQ02049197">
    <property type="status" value="NOT_ANNOTATED_CDS"/>
    <property type="molecule type" value="Genomic_DNA"/>
</dbReference>
<protein>
    <recommendedName>
        <fullName evidence="4">Secreted protein</fullName>
    </recommendedName>
</protein>
<organism evidence="2 3">
    <name type="scientific">Megaselia scalaris</name>
    <name type="common">Humpbacked fly</name>
    <name type="synonym">Phora scalaris</name>
    <dbReference type="NCBI Taxonomy" id="36166"/>
    <lineage>
        <taxon>Eukaryota</taxon>
        <taxon>Metazoa</taxon>
        <taxon>Ecdysozoa</taxon>
        <taxon>Arthropoda</taxon>
        <taxon>Hexapoda</taxon>
        <taxon>Insecta</taxon>
        <taxon>Pterygota</taxon>
        <taxon>Neoptera</taxon>
        <taxon>Endopterygota</taxon>
        <taxon>Diptera</taxon>
        <taxon>Brachycera</taxon>
        <taxon>Muscomorpha</taxon>
        <taxon>Platypezoidea</taxon>
        <taxon>Phoridae</taxon>
        <taxon>Megaseliini</taxon>
        <taxon>Megaselia</taxon>
    </lineage>
</organism>
<accession>T1GVB3</accession>
<dbReference type="HOGENOM" id="CLU_2657296_0_0_1"/>
<feature type="signal peptide" evidence="1">
    <location>
        <begin position="1"/>
        <end position="25"/>
    </location>
</feature>
<name>T1GVB3_MEGSC</name>
<evidence type="ECO:0008006" key="4">
    <source>
        <dbReference type="Google" id="ProtNLM"/>
    </source>
</evidence>
<dbReference type="EMBL" id="CAQQ02049198">
    <property type="status" value="NOT_ANNOTATED_CDS"/>
    <property type="molecule type" value="Genomic_DNA"/>
</dbReference>
<dbReference type="AlphaFoldDB" id="T1GVB3"/>
<dbReference type="Proteomes" id="UP000015102">
    <property type="component" value="Unassembled WGS sequence"/>
</dbReference>
<keyword evidence="1" id="KW-0732">Signal</keyword>
<feature type="chain" id="PRO_5004588556" description="Secreted protein" evidence="1">
    <location>
        <begin position="26"/>
        <end position="76"/>
    </location>
</feature>
<sequence length="76" mass="8933">MRNFTLRWSVSTWLIFFFMAPSGEAQVFLWILGCGKNVHYKAHTVACCWLSYSSYNVKHARLKKLYPDISPQVFIK</sequence>